<dbReference type="PANTHER" id="PTHR21308">
    <property type="entry name" value="PHYTANOYL-COA ALPHA-HYDROXYLASE"/>
    <property type="match status" value="1"/>
</dbReference>
<dbReference type="SUPFAM" id="SSF51197">
    <property type="entry name" value="Clavaminate synthase-like"/>
    <property type="match status" value="1"/>
</dbReference>
<evidence type="ECO:0000313" key="7">
    <source>
        <dbReference type="Proteomes" id="UP000308365"/>
    </source>
</evidence>
<comment type="caution">
    <text evidence="6">The sequence shown here is derived from an EMBL/GenBank/DDBJ whole genome shotgun (WGS) entry which is preliminary data.</text>
</comment>
<evidence type="ECO:0000256" key="4">
    <source>
        <dbReference type="ARBA" id="ARBA00034924"/>
    </source>
</evidence>
<dbReference type="EMBL" id="RWIC01001433">
    <property type="protein sequence ID" value="TKC35801.1"/>
    <property type="molecule type" value="Genomic_DNA"/>
</dbReference>
<organism evidence="6 7">
    <name type="scientific">Monodon monoceros</name>
    <name type="common">Narwhal</name>
    <name type="synonym">Ceratodon monodon</name>
    <dbReference type="NCBI Taxonomy" id="40151"/>
    <lineage>
        <taxon>Eukaryota</taxon>
        <taxon>Metazoa</taxon>
        <taxon>Chordata</taxon>
        <taxon>Craniata</taxon>
        <taxon>Vertebrata</taxon>
        <taxon>Euteleostomi</taxon>
        <taxon>Mammalia</taxon>
        <taxon>Eutheria</taxon>
        <taxon>Laurasiatheria</taxon>
        <taxon>Artiodactyla</taxon>
        <taxon>Whippomorpha</taxon>
        <taxon>Cetacea</taxon>
        <taxon>Odontoceti</taxon>
        <taxon>Monodontidae</taxon>
        <taxon>Monodon</taxon>
    </lineage>
</organism>
<comment type="similarity">
    <text evidence="1">Belongs to the PhyH family.</text>
</comment>
<evidence type="ECO:0000313" key="6">
    <source>
        <dbReference type="EMBL" id="TKC35801.1"/>
    </source>
</evidence>
<name>A0A4U1EHQ4_MONMO</name>
<dbReference type="Proteomes" id="UP000308365">
    <property type="component" value="Unassembled WGS sequence"/>
</dbReference>
<evidence type="ECO:0000256" key="2">
    <source>
        <dbReference type="ARBA" id="ARBA00034809"/>
    </source>
</evidence>
<dbReference type="EC" id="1.14.11.18" evidence="2"/>
<dbReference type="PANTHER" id="PTHR21308:SF1">
    <property type="entry name" value="PHYTANOYL-COA DIOXYGENASE, PEROXISOMAL"/>
    <property type="match status" value="1"/>
</dbReference>
<keyword evidence="5" id="KW-0472">Membrane</keyword>
<reference evidence="7" key="1">
    <citation type="journal article" date="2019" name="IScience">
        <title>Narwhal Genome Reveals Long-Term Low Genetic Diversity despite Current Large Abundance Size.</title>
        <authorList>
            <person name="Westbury M.V."/>
            <person name="Petersen B."/>
            <person name="Garde E."/>
            <person name="Heide-Jorgensen M.P."/>
            <person name="Lorenzen E.D."/>
        </authorList>
    </citation>
    <scope>NUCLEOTIDE SEQUENCE [LARGE SCALE GENOMIC DNA]</scope>
</reference>
<sequence length="433" mass="49101">SRTRTTPPLSAYLVVIPRHRQAEAIIAHPTSGAVFPASFHSQQFQYTRENKNREIYEENGFLVIKNLVTDADIQHLRDEFDRICKKVKPLGLMVMKDETIAKSQYMPSEKVTTKVQDFQEDKELFRYCTLPEILKYVECFTGPNVMAMHAMLINKPPDSGRRHPVRSALFPLRPSNNIFCAWKAMENIDRNNGCLVREGLTSCSTGSKTMTEITPGQGFQKAISHHFADANRHYINVNGTNQENIGKEVLGWQHQDNHPVFKCPSICVPQCQDIPPMDAVIVDSYISTKNVYFPPGEEIASFLSNSDERIANHTVIYLHGNDWQLDRDVVHRSTEASKGLLINWHLADHISNTKRSIQIQISEPIPRAFEFDIEQVVSPAKEFVLNIIIIAIITIIIILVYIPPDYQSSIFLEPTHMTKGFGSVQTDSAFHAA</sequence>
<protein>
    <recommendedName>
        <fullName evidence="2">phytanoyl-CoA dioxygenase</fullName>
        <ecNumber evidence="2">1.14.11.18</ecNumber>
    </recommendedName>
    <alternativeName>
        <fullName evidence="3">Phytanic acid oxidase</fullName>
    </alternativeName>
    <alternativeName>
        <fullName evidence="4">Phytanoyl-CoA alpha-hydroxylase</fullName>
    </alternativeName>
</protein>
<dbReference type="Pfam" id="PF05721">
    <property type="entry name" value="PhyH"/>
    <property type="match status" value="1"/>
</dbReference>
<dbReference type="AlphaFoldDB" id="A0A4U1EHQ4"/>
<feature type="non-terminal residue" evidence="6">
    <location>
        <position position="1"/>
    </location>
</feature>
<keyword evidence="5" id="KW-1133">Transmembrane helix</keyword>
<feature type="transmembrane region" description="Helical" evidence="5">
    <location>
        <begin position="383"/>
        <end position="402"/>
    </location>
</feature>
<evidence type="ECO:0000256" key="1">
    <source>
        <dbReference type="ARBA" id="ARBA00005830"/>
    </source>
</evidence>
<accession>A0A4U1EHQ4</accession>
<keyword evidence="5" id="KW-0812">Transmembrane</keyword>
<evidence type="ECO:0000256" key="3">
    <source>
        <dbReference type="ARBA" id="ARBA00034921"/>
    </source>
</evidence>
<dbReference type="InterPro" id="IPR008775">
    <property type="entry name" value="Phytyl_CoA_dOase-like"/>
</dbReference>
<proteinExistence type="inferred from homology"/>
<dbReference type="GO" id="GO:0048244">
    <property type="term" value="F:phytanoyl-CoA dioxygenase activity"/>
    <property type="evidence" value="ECO:0007669"/>
    <property type="project" value="UniProtKB-EC"/>
</dbReference>
<gene>
    <name evidence="6" type="ORF">EI555_012619</name>
</gene>
<dbReference type="Gene3D" id="2.60.120.620">
    <property type="entry name" value="q2cbj1_9rhob like domain"/>
    <property type="match status" value="1"/>
</dbReference>
<dbReference type="GO" id="GO:0001561">
    <property type="term" value="P:fatty acid alpha-oxidation"/>
    <property type="evidence" value="ECO:0007669"/>
    <property type="project" value="InterPro"/>
</dbReference>
<evidence type="ECO:0000256" key="5">
    <source>
        <dbReference type="SAM" id="Phobius"/>
    </source>
</evidence>
<dbReference type="InterPro" id="IPR047128">
    <property type="entry name" value="PhyH"/>
</dbReference>
<feature type="non-terminal residue" evidence="6">
    <location>
        <position position="433"/>
    </location>
</feature>